<dbReference type="OrthoDB" id="674604at2759"/>
<comment type="caution">
    <text evidence="1">The sequence shown here is derived from an EMBL/GenBank/DDBJ whole genome shotgun (WGS) entry which is preliminary data.</text>
</comment>
<evidence type="ECO:0000313" key="1">
    <source>
        <dbReference type="EMBL" id="KAF4627122.1"/>
    </source>
</evidence>
<organism evidence="1 2">
    <name type="scientific">Cudoniella acicularis</name>
    <dbReference type="NCBI Taxonomy" id="354080"/>
    <lineage>
        <taxon>Eukaryota</taxon>
        <taxon>Fungi</taxon>
        <taxon>Dikarya</taxon>
        <taxon>Ascomycota</taxon>
        <taxon>Pezizomycotina</taxon>
        <taxon>Leotiomycetes</taxon>
        <taxon>Helotiales</taxon>
        <taxon>Tricladiaceae</taxon>
        <taxon>Cudoniella</taxon>
    </lineage>
</organism>
<accession>A0A8H4RBM5</accession>
<dbReference type="AlphaFoldDB" id="A0A8H4RBM5"/>
<proteinExistence type="predicted"/>
<evidence type="ECO:0000313" key="2">
    <source>
        <dbReference type="Proteomes" id="UP000566819"/>
    </source>
</evidence>
<protein>
    <submittedName>
        <fullName evidence="1">Uncharacterized protein</fullName>
    </submittedName>
</protein>
<name>A0A8H4RBM5_9HELO</name>
<gene>
    <name evidence="1" type="ORF">G7Y89_g11037</name>
</gene>
<dbReference type="EMBL" id="JAAMPI010001024">
    <property type="protein sequence ID" value="KAF4627122.1"/>
    <property type="molecule type" value="Genomic_DNA"/>
</dbReference>
<dbReference type="SUPFAM" id="SSF50129">
    <property type="entry name" value="GroES-like"/>
    <property type="match status" value="1"/>
</dbReference>
<keyword evidence="2" id="KW-1185">Reference proteome</keyword>
<sequence>MKEAIVQTDLSVQIVDSPVPTPNAEQVLIKVAMSGFNPEDWKRAVKIKAANTGDDIAGITLQRDVIRLFSQVKHITSVQLKFFLTSRPELPIRLGFEGISGRYEGLALHQIPEPIVKEDISTFLEHDLAMIRDDYNKSVKSDRLQLPLAGPAKQTSKF</sequence>
<dbReference type="Gene3D" id="3.90.180.10">
    <property type="entry name" value="Medium-chain alcohol dehydrogenases, catalytic domain"/>
    <property type="match status" value="1"/>
</dbReference>
<dbReference type="InterPro" id="IPR011032">
    <property type="entry name" value="GroES-like_sf"/>
</dbReference>
<reference evidence="1 2" key="1">
    <citation type="submission" date="2020-03" db="EMBL/GenBank/DDBJ databases">
        <title>Draft Genome Sequence of Cudoniella acicularis.</title>
        <authorList>
            <person name="Buettner E."/>
            <person name="Kellner H."/>
        </authorList>
    </citation>
    <scope>NUCLEOTIDE SEQUENCE [LARGE SCALE GENOMIC DNA]</scope>
    <source>
        <strain evidence="1 2">DSM 108380</strain>
    </source>
</reference>
<dbReference type="Proteomes" id="UP000566819">
    <property type="component" value="Unassembled WGS sequence"/>
</dbReference>